<evidence type="ECO:0000313" key="8">
    <source>
        <dbReference type="Proteomes" id="UP000033140"/>
    </source>
</evidence>
<evidence type="ECO:0000256" key="1">
    <source>
        <dbReference type="ARBA" id="ARBA00004604"/>
    </source>
</evidence>
<dbReference type="GO" id="GO:0003723">
    <property type="term" value="F:RNA binding"/>
    <property type="evidence" value="ECO:0007669"/>
    <property type="project" value="TreeGrafter"/>
</dbReference>
<dbReference type="RefSeq" id="XP_019026427.1">
    <property type="nucleotide sequence ID" value="XM_019165747.1"/>
</dbReference>
<protein>
    <recommendedName>
        <fullName evidence="6">Exoribonuclease phosphorolytic domain-containing protein</fullName>
    </recommendedName>
</protein>
<keyword evidence="8" id="KW-1185">Reference proteome</keyword>
<dbReference type="GO" id="GO:0005730">
    <property type="term" value="C:nucleolus"/>
    <property type="evidence" value="ECO:0007669"/>
    <property type="project" value="UniProtKB-SubCell"/>
</dbReference>
<dbReference type="GO" id="GO:0071051">
    <property type="term" value="P:poly(A)-dependent snoRNA 3'-end processing"/>
    <property type="evidence" value="ECO:0007669"/>
    <property type="project" value="TreeGrafter"/>
</dbReference>
<dbReference type="GO" id="GO:0000176">
    <property type="term" value="C:nuclear exosome (RNase complex)"/>
    <property type="evidence" value="ECO:0007669"/>
    <property type="project" value="TreeGrafter"/>
</dbReference>
<dbReference type="OMA" id="SYKCPAT"/>
<evidence type="ECO:0000256" key="3">
    <source>
        <dbReference type="ARBA" id="ARBA00022552"/>
    </source>
</evidence>
<dbReference type="EMBL" id="BACD03000007">
    <property type="protein sequence ID" value="GAO47148.1"/>
    <property type="molecule type" value="Genomic_DNA"/>
</dbReference>
<dbReference type="CDD" id="cd11372">
    <property type="entry name" value="RNase_PH_RRP46"/>
    <property type="match status" value="1"/>
</dbReference>
<dbReference type="GO" id="GO:0071028">
    <property type="term" value="P:nuclear mRNA surveillance"/>
    <property type="evidence" value="ECO:0007669"/>
    <property type="project" value="TreeGrafter"/>
</dbReference>
<evidence type="ECO:0000259" key="6">
    <source>
        <dbReference type="Pfam" id="PF01138"/>
    </source>
</evidence>
<dbReference type="GO" id="GO:0016075">
    <property type="term" value="P:rRNA catabolic process"/>
    <property type="evidence" value="ECO:0007669"/>
    <property type="project" value="TreeGrafter"/>
</dbReference>
<dbReference type="GO" id="GO:0006364">
    <property type="term" value="P:rRNA processing"/>
    <property type="evidence" value="ECO:0007669"/>
    <property type="project" value="UniProtKB-KW"/>
</dbReference>
<dbReference type="InterPro" id="IPR050080">
    <property type="entry name" value="RNase_PH"/>
</dbReference>
<keyword evidence="5" id="KW-0539">Nucleus</keyword>
<proteinExistence type="inferred from homology"/>
<dbReference type="Gene3D" id="3.30.230.70">
    <property type="entry name" value="GHMP Kinase, N-terminal domain"/>
    <property type="match status" value="1"/>
</dbReference>
<dbReference type="STRING" id="698492.A0A0E9NBG6"/>
<dbReference type="InterPro" id="IPR001247">
    <property type="entry name" value="ExoRNase_PH_dom1"/>
</dbReference>
<comment type="caution">
    <text evidence="7">The sequence shown here is derived from an EMBL/GenBank/DDBJ whole genome shotgun (WGS) entry which is preliminary data.</text>
</comment>
<evidence type="ECO:0000313" key="7">
    <source>
        <dbReference type="EMBL" id="GAO47148.1"/>
    </source>
</evidence>
<dbReference type="AlphaFoldDB" id="A0A0E9NBG6"/>
<dbReference type="Proteomes" id="UP000033140">
    <property type="component" value="Unassembled WGS sequence"/>
</dbReference>
<dbReference type="GO" id="GO:0000177">
    <property type="term" value="C:cytoplasmic exosome (RNase complex)"/>
    <property type="evidence" value="ECO:0007669"/>
    <property type="project" value="TreeGrafter"/>
</dbReference>
<keyword evidence="4" id="KW-0271">Exosome</keyword>
<reference evidence="7 8" key="1">
    <citation type="journal article" date="2011" name="J. Gen. Appl. Microbiol.">
        <title>Draft genome sequencing of the enigmatic yeast Saitoella complicata.</title>
        <authorList>
            <person name="Nishida H."/>
            <person name="Hamamoto M."/>
            <person name="Sugiyama J."/>
        </authorList>
    </citation>
    <scope>NUCLEOTIDE SEQUENCE [LARGE SCALE GENOMIC DNA]</scope>
    <source>
        <strain evidence="7 8">NRRL Y-17804</strain>
    </source>
</reference>
<evidence type="ECO:0000256" key="4">
    <source>
        <dbReference type="ARBA" id="ARBA00022835"/>
    </source>
</evidence>
<dbReference type="SUPFAM" id="SSF55666">
    <property type="entry name" value="Ribonuclease PH domain 2-like"/>
    <property type="match status" value="1"/>
</dbReference>
<dbReference type="PANTHER" id="PTHR11953:SF1">
    <property type="entry name" value="EXOSOME COMPLEX COMPONENT RRP46"/>
    <property type="match status" value="1"/>
</dbReference>
<name>A0A0E9NBG6_SAICN</name>
<dbReference type="PANTHER" id="PTHR11953">
    <property type="entry name" value="EXOSOME COMPLEX COMPONENT"/>
    <property type="match status" value="1"/>
</dbReference>
<accession>A0A0E9NBG6</accession>
<gene>
    <name evidence="7" type="ORF">G7K_1359-t1</name>
</gene>
<sequence>MSPTTTTTALLHRADGSSTWSHGPTKLLCSVNGPMEVRLRDEQVDKATIEVIVRPAVGAPGTHEKSLERKLLSAISPIIRAQLHPRTHIQITIQIISAPPSPDGSVHVLAAGINAACMALMDAGIPMSSTISAVAIGVDEQTGAISRIEDVNSARSTHVICYENVHKQLVLCESLGDFSDEEFFGCLEAAREGCEEVYERMREGIREKVERNEVWKQA</sequence>
<dbReference type="InterPro" id="IPR027408">
    <property type="entry name" value="PNPase/RNase_PH_dom_sf"/>
</dbReference>
<comment type="subcellular location">
    <subcellularLocation>
        <location evidence="1">Nucleus</location>
        <location evidence="1">Nucleolus</location>
    </subcellularLocation>
</comment>
<evidence type="ECO:0000256" key="5">
    <source>
        <dbReference type="ARBA" id="ARBA00023242"/>
    </source>
</evidence>
<evidence type="ECO:0000256" key="2">
    <source>
        <dbReference type="ARBA" id="ARBA00006678"/>
    </source>
</evidence>
<dbReference type="Pfam" id="PF01138">
    <property type="entry name" value="RNase_PH"/>
    <property type="match status" value="1"/>
</dbReference>
<feature type="domain" description="Exoribonuclease phosphorolytic" evidence="6">
    <location>
        <begin position="4"/>
        <end position="126"/>
    </location>
</feature>
<dbReference type="InterPro" id="IPR020568">
    <property type="entry name" value="Ribosomal_Su5_D2-typ_SF"/>
</dbReference>
<dbReference type="SUPFAM" id="SSF54211">
    <property type="entry name" value="Ribosomal protein S5 domain 2-like"/>
    <property type="match status" value="1"/>
</dbReference>
<dbReference type="InterPro" id="IPR036345">
    <property type="entry name" value="ExoRNase_PH_dom2_sf"/>
</dbReference>
<dbReference type="OrthoDB" id="27298at2759"/>
<keyword evidence="3" id="KW-0698">rRNA processing</keyword>
<reference evidence="7 8" key="3">
    <citation type="journal article" date="2015" name="Genome Announc.">
        <title>Draft Genome Sequence of the Archiascomycetous Yeast Saitoella complicata.</title>
        <authorList>
            <person name="Yamauchi K."/>
            <person name="Kondo S."/>
            <person name="Hamamoto M."/>
            <person name="Takahashi Y."/>
            <person name="Ogura Y."/>
            <person name="Hayashi T."/>
            <person name="Nishida H."/>
        </authorList>
    </citation>
    <scope>NUCLEOTIDE SEQUENCE [LARGE SCALE GENOMIC DNA]</scope>
    <source>
        <strain evidence="7 8">NRRL Y-17804</strain>
    </source>
</reference>
<organism evidence="7 8">
    <name type="scientific">Saitoella complicata (strain BCRC 22490 / CBS 7301 / JCM 7358 / NBRC 10748 / NRRL Y-17804)</name>
    <dbReference type="NCBI Taxonomy" id="698492"/>
    <lineage>
        <taxon>Eukaryota</taxon>
        <taxon>Fungi</taxon>
        <taxon>Dikarya</taxon>
        <taxon>Ascomycota</taxon>
        <taxon>Taphrinomycotina</taxon>
        <taxon>Taphrinomycotina incertae sedis</taxon>
        <taxon>Saitoella</taxon>
    </lineage>
</organism>
<dbReference type="GO" id="GO:0034475">
    <property type="term" value="P:U4 snRNA 3'-end processing"/>
    <property type="evidence" value="ECO:0007669"/>
    <property type="project" value="TreeGrafter"/>
</dbReference>
<reference evidence="7 8" key="2">
    <citation type="journal article" date="2014" name="J. Gen. Appl. Microbiol.">
        <title>The early diverging ascomycetous budding yeast Saitoella complicata has three histone deacetylases belonging to the Clr6, Hos2, and Rpd3 lineages.</title>
        <authorList>
            <person name="Nishida H."/>
            <person name="Matsumoto T."/>
            <person name="Kondo S."/>
            <person name="Hamamoto M."/>
            <person name="Yoshikawa H."/>
        </authorList>
    </citation>
    <scope>NUCLEOTIDE SEQUENCE [LARGE SCALE GENOMIC DNA]</scope>
    <source>
        <strain evidence="7 8">NRRL Y-17804</strain>
    </source>
</reference>
<comment type="similarity">
    <text evidence="2">Belongs to the RNase PH family.</text>
</comment>